<feature type="compositionally biased region" description="Basic and acidic residues" evidence="1">
    <location>
        <begin position="17"/>
        <end position="26"/>
    </location>
</feature>
<accession>A0A0D3GV17</accession>
<dbReference type="EnsemblPlants" id="OBART07G26550.1">
    <property type="protein sequence ID" value="OBART07G26550.1"/>
    <property type="gene ID" value="OBART07G26550"/>
</dbReference>
<proteinExistence type="predicted"/>
<name>A0A0D3GV17_9ORYZ</name>
<dbReference type="HOGENOM" id="CLU_112209_0_0_1"/>
<feature type="region of interest" description="Disordered" evidence="1">
    <location>
        <begin position="1"/>
        <end position="98"/>
    </location>
</feature>
<evidence type="ECO:0000313" key="3">
    <source>
        <dbReference type="Proteomes" id="UP000026960"/>
    </source>
</evidence>
<reference evidence="2" key="2">
    <citation type="submission" date="2015-03" db="UniProtKB">
        <authorList>
            <consortium name="EnsemblPlants"/>
        </authorList>
    </citation>
    <scope>IDENTIFICATION</scope>
</reference>
<dbReference type="Proteomes" id="UP000026960">
    <property type="component" value="Chromosome 7"/>
</dbReference>
<keyword evidence="3" id="KW-1185">Reference proteome</keyword>
<dbReference type="PaxDb" id="65489-OBART07G26550.1"/>
<dbReference type="AlphaFoldDB" id="A0A0D3GV17"/>
<evidence type="ECO:0000256" key="1">
    <source>
        <dbReference type="SAM" id="MobiDB-lite"/>
    </source>
</evidence>
<protein>
    <submittedName>
        <fullName evidence="2">Uncharacterized protein</fullName>
    </submittedName>
</protein>
<organism evidence="2">
    <name type="scientific">Oryza barthii</name>
    <dbReference type="NCBI Taxonomy" id="65489"/>
    <lineage>
        <taxon>Eukaryota</taxon>
        <taxon>Viridiplantae</taxon>
        <taxon>Streptophyta</taxon>
        <taxon>Embryophyta</taxon>
        <taxon>Tracheophyta</taxon>
        <taxon>Spermatophyta</taxon>
        <taxon>Magnoliopsida</taxon>
        <taxon>Liliopsida</taxon>
        <taxon>Poales</taxon>
        <taxon>Poaceae</taxon>
        <taxon>BOP clade</taxon>
        <taxon>Oryzoideae</taxon>
        <taxon>Oryzeae</taxon>
        <taxon>Oryzinae</taxon>
        <taxon>Oryza</taxon>
    </lineage>
</organism>
<dbReference type="Gramene" id="OBART07G26550.1">
    <property type="protein sequence ID" value="OBART07G26550.1"/>
    <property type="gene ID" value="OBART07G26550"/>
</dbReference>
<reference evidence="2" key="1">
    <citation type="journal article" date="2009" name="Rice">
        <title>De Novo Next Generation Sequencing of Plant Genomes.</title>
        <authorList>
            <person name="Rounsley S."/>
            <person name="Marri P.R."/>
            <person name="Yu Y."/>
            <person name="He R."/>
            <person name="Sisneros N."/>
            <person name="Goicoechea J.L."/>
            <person name="Lee S.J."/>
            <person name="Angelova A."/>
            <person name="Kudrna D."/>
            <person name="Luo M."/>
            <person name="Affourtit J."/>
            <person name="Desany B."/>
            <person name="Knight J."/>
            <person name="Niazi F."/>
            <person name="Egholm M."/>
            <person name="Wing R.A."/>
        </authorList>
    </citation>
    <scope>NUCLEOTIDE SEQUENCE [LARGE SCALE GENOMIC DNA]</scope>
    <source>
        <strain evidence="2">cv. IRGC 105608</strain>
    </source>
</reference>
<feature type="compositionally biased region" description="Low complexity" evidence="1">
    <location>
        <begin position="67"/>
        <end position="82"/>
    </location>
</feature>
<sequence>MEAATVAGEVFLQGASDGKDRGKESKAPSFQWGEKRPPSPPPGLRHSPPSNMGIWCPAGTPPSLRNASWSCSWSSSMSGSPPKKGDGGPPPLAGLMSSSPRPTISSLAPLLMLLFLENTGGGAHEEGEDTESGEGAVPQRPEFCRESMKGERPSSFLALAMTVWSSASGPKARRIISFSPWSWMRRKPMILAAWSGSSAWIRENTTLVASWVSL</sequence>
<evidence type="ECO:0000313" key="2">
    <source>
        <dbReference type="EnsemblPlants" id="OBART07G26550.1"/>
    </source>
</evidence>